<sequence>MSYAPHQQRVVDEKTELDFKRTALKVFIDSNPVFAGLPDDERGRLVAQYRVMTEYSVILGERIGAFKAS</sequence>
<dbReference type="EMBL" id="CADIKC010000015">
    <property type="protein sequence ID" value="CAB3742666.1"/>
    <property type="molecule type" value="Genomic_DNA"/>
</dbReference>
<dbReference type="AlphaFoldDB" id="A0A6J5CPS9"/>
<dbReference type="Pfam" id="PF21825">
    <property type="entry name" value="crAss001_48"/>
    <property type="match status" value="1"/>
</dbReference>
<dbReference type="Proteomes" id="UP000494255">
    <property type="component" value="Unassembled WGS sequence"/>
</dbReference>
<organism evidence="1 2">
    <name type="scientific">Paraburkholderia sediminicola</name>
    <dbReference type="NCBI Taxonomy" id="458836"/>
    <lineage>
        <taxon>Bacteria</taxon>
        <taxon>Pseudomonadati</taxon>
        <taxon>Pseudomonadota</taxon>
        <taxon>Betaproteobacteria</taxon>
        <taxon>Burkholderiales</taxon>
        <taxon>Burkholderiaceae</taxon>
        <taxon>Paraburkholderia</taxon>
    </lineage>
</organism>
<dbReference type="GeneID" id="97045485"/>
<proteinExistence type="predicted"/>
<dbReference type="RefSeq" id="WP_175054368.1">
    <property type="nucleotide sequence ID" value="NZ_CADIKC010000015.1"/>
</dbReference>
<gene>
    <name evidence="1" type="ORF">LMG24238_06920</name>
</gene>
<dbReference type="InterPro" id="IPR054052">
    <property type="entry name" value="Y16Q-like"/>
</dbReference>
<accession>A0A6J5CPS9</accession>
<evidence type="ECO:0000313" key="2">
    <source>
        <dbReference type="Proteomes" id="UP000494255"/>
    </source>
</evidence>
<evidence type="ECO:0000313" key="1">
    <source>
        <dbReference type="EMBL" id="CAB3742666.1"/>
    </source>
</evidence>
<protein>
    <submittedName>
        <fullName evidence="1">Uncharacterized protein</fullName>
    </submittedName>
</protein>
<keyword evidence="2" id="KW-1185">Reference proteome</keyword>
<name>A0A6J5CPS9_9BURK</name>
<reference evidence="1 2" key="1">
    <citation type="submission" date="2020-04" db="EMBL/GenBank/DDBJ databases">
        <authorList>
            <person name="De Canck E."/>
        </authorList>
    </citation>
    <scope>NUCLEOTIDE SEQUENCE [LARGE SCALE GENOMIC DNA]</scope>
    <source>
        <strain evidence="1 2">LMG 24238</strain>
    </source>
</reference>